<evidence type="ECO:0000256" key="1">
    <source>
        <dbReference type="SAM" id="MobiDB-lite"/>
    </source>
</evidence>
<proteinExistence type="predicted"/>
<dbReference type="Proteomes" id="UP001499930">
    <property type="component" value="Unassembled WGS sequence"/>
</dbReference>
<protein>
    <submittedName>
        <fullName evidence="2">Uncharacterized protein</fullName>
    </submittedName>
</protein>
<accession>A0ABP6KF67</accession>
<sequence length="82" mass="8898">MVLVDAEESAARAHAARVSVIRAIRAGRGNDVDHEARRALRAPPVPRARTVRRAPRGPQGRKVRPAPSALSVPWVRQGRGLP</sequence>
<evidence type="ECO:0000313" key="3">
    <source>
        <dbReference type="Proteomes" id="UP001499930"/>
    </source>
</evidence>
<organism evidence="2 3">
    <name type="scientific">Streptosporangium longisporum</name>
    <dbReference type="NCBI Taxonomy" id="46187"/>
    <lineage>
        <taxon>Bacteria</taxon>
        <taxon>Bacillati</taxon>
        <taxon>Actinomycetota</taxon>
        <taxon>Actinomycetes</taxon>
        <taxon>Streptosporangiales</taxon>
        <taxon>Streptosporangiaceae</taxon>
        <taxon>Streptosporangium</taxon>
    </lineage>
</organism>
<dbReference type="EMBL" id="BAAAWD010000006">
    <property type="protein sequence ID" value="GAA3000850.1"/>
    <property type="molecule type" value="Genomic_DNA"/>
</dbReference>
<feature type="compositionally biased region" description="Basic residues" evidence="1">
    <location>
        <begin position="49"/>
        <end position="64"/>
    </location>
</feature>
<evidence type="ECO:0000313" key="2">
    <source>
        <dbReference type="EMBL" id="GAA3000850.1"/>
    </source>
</evidence>
<feature type="region of interest" description="Disordered" evidence="1">
    <location>
        <begin position="33"/>
        <end position="82"/>
    </location>
</feature>
<comment type="caution">
    <text evidence="2">The sequence shown here is derived from an EMBL/GenBank/DDBJ whole genome shotgun (WGS) entry which is preliminary data.</text>
</comment>
<keyword evidence="3" id="KW-1185">Reference proteome</keyword>
<name>A0ABP6KF67_9ACTN</name>
<gene>
    <name evidence="2" type="ORF">GCM10017559_22270</name>
</gene>
<reference evidence="3" key="1">
    <citation type="journal article" date="2019" name="Int. J. Syst. Evol. Microbiol.">
        <title>The Global Catalogue of Microorganisms (GCM) 10K type strain sequencing project: providing services to taxonomists for standard genome sequencing and annotation.</title>
        <authorList>
            <consortium name="The Broad Institute Genomics Platform"/>
            <consortium name="The Broad Institute Genome Sequencing Center for Infectious Disease"/>
            <person name="Wu L."/>
            <person name="Ma J."/>
        </authorList>
    </citation>
    <scope>NUCLEOTIDE SEQUENCE [LARGE SCALE GENOMIC DNA]</scope>
    <source>
        <strain evidence="3">JCM 3106</strain>
    </source>
</reference>